<dbReference type="AlphaFoldDB" id="A0A432XB53"/>
<dbReference type="SMART" id="SM00487">
    <property type="entry name" value="DEXDc"/>
    <property type="match status" value="1"/>
</dbReference>
<dbReference type="InterPro" id="IPR055180">
    <property type="entry name" value="HsdR_RecA-like_helicase_dom_2"/>
</dbReference>
<dbReference type="Pfam" id="PF22679">
    <property type="entry name" value="T1R_D3-like"/>
    <property type="match status" value="1"/>
</dbReference>
<dbReference type="InterPro" id="IPR040980">
    <property type="entry name" value="SWI2_SNF2"/>
</dbReference>
<keyword evidence="5 10" id="KW-0680">Restriction system</keyword>
<comment type="subunit">
    <text evidence="10">The type I restriction/modification system is composed of three polypeptides R, M and S.</text>
</comment>
<evidence type="ECO:0000256" key="7">
    <source>
        <dbReference type="ARBA" id="ARBA00022801"/>
    </source>
</evidence>
<dbReference type="GO" id="GO:0003677">
    <property type="term" value="F:DNA binding"/>
    <property type="evidence" value="ECO:0007669"/>
    <property type="project" value="UniProtKB-KW"/>
</dbReference>
<dbReference type="Pfam" id="PF04313">
    <property type="entry name" value="HSDR_N"/>
    <property type="match status" value="1"/>
</dbReference>
<dbReference type="Gene3D" id="3.40.50.300">
    <property type="entry name" value="P-loop containing nucleotide triphosphate hydrolases"/>
    <property type="match status" value="3"/>
</dbReference>
<evidence type="ECO:0000256" key="5">
    <source>
        <dbReference type="ARBA" id="ARBA00022747"/>
    </source>
</evidence>
<dbReference type="InterPro" id="IPR014001">
    <property type="entry name" value="Helicase_ATP-bd"/>
</dbReference>
<comment type="similarity">
    <text evidence="2 10">Belongs to the HsdR family.</text>
</comment>
<keyword evidence="6 13" id="KW-0255">Endonuclease</keyword>
<dbReference type="Proteomes" id="UP000286985">
    <property type="component" value="Unassembled WGS sequence"/>
</dbReference>
<evidence type="ECO:0000256" key="8">
    <source>
        <dbReference type="ARBA" id="ARBA00022840"/>
    </source>
</evidence>
<keyword evidence="4 10" id="KW-0547">Nucleotide-binding</keyword>
<evidence type="ECO:0000256" key="4">
    <source>
        <dbReference type="ARBA" id="ARBA00022741"/>
    </source>
</evidence>
<dbReference type="InterPro" id="IPR021810">
    <property type="entry name" value="T1RH-like_C"/>
</dbReference>
<dbReference type="InterPro" id="IPR051268">
    <property type="entry name" value="Type-I_R_enzyme_R_subunit"/>
</dbReference>
<accession>A0A432XB53</accession>
<evidence type="ECO:0000313" key="14">
    <source>
        <dbReference type="Proteomes" id="UP000286985"/>
    </source>
</evidence>
<dbReference type="CDD" id="cd18030">
    <property type="entry name" value="DEXHc_RE_I_HsdR"/>
    <property type="match status" value="1"/>
</dbReference>
<evidence type="ECO:0000256" key="1">
    <source>
        <dbReference type="ARBA" id="ARBA00000851"/>
    </source>
</evidence>
<dbReference type="RefSeq" id="WP_092842163.1">
    <property type="nucleotide sequence ID" value="NZ_FPCF01000012.1"/>
</dbReference>
<dbReference type="InterPro" id="IPR004473">
    <property type="entry name" value="Restrct_endonuc_typeI_HsdR"/>
</dbReference>
<dbReference type="CDD" id="cd22332">
    <property type="entry name" value="HsdR_N"/>
    <property type="match status" value="1"/>
</dbReference>
<dbReference type="EC" id="3.1.21.3" evidence="10"/>
<dbReference type="InterPro" id="IPR007409">
    <property type="entry name" value="Restrct_endonuc_type1_HsdR_N"/>
</dbReference>
<evidence type="ECO:0000256" key="11">
    <source>
        <dbReference type="SAM" id="Coils"/>
    </source>
</evidence>
<dbReference type="STRING" id="519452.SAMN04488139_0088"/>
<evidence type="ECO:0000259" key="12">
    <source>
        <dbReference type="PROSITE" id="PS51192"/>
    </source>
</evidence>
<evidence type="ECO:0000256" key="6">
    <source>
        <dbReference type="ARBA" id="ARBA00022759"/>
    </source>
</evidence>
<name>A0A432XB53_9GAMM</name>
<dbReference type="InterPro" id="IPR027417">
    <property type="entry name" value="P-loop_NTPase"/>
</dbReference>
<dbReference type="GO" id="GO:0005524">
    <property type="term" value="F:ATP binding"/>
    <property type="evidence" value="ECO:0007669"/>
    <property type="project" value="UniProtKB-KW"/>
</dbReference>
<keyword evidence="7 10" id="KW-0378">Hydrolase</keyword>
<dbReference type="EMBL" id="PIPU01000011">
    <property type="protein sequence ID" value="RUO45872.1"/>
    <property type="molecule type" value="Genomic_DNA"/>
</dbReference>
<dbReference type="Pfam" id="PF18766">
    <property type="entry name" value="SWI2_SNF2"/>
    <property type="match status" value="1"/>
</dbReference>
<protein>
    <recommendedName>
        <fullName evidence="10">Type I restriction enzyme endonuclease subunit</fullName>
        <shortName evidence="10">R protein</shortName>
        <ecNumber evidence="10">3.1.21.3</ecNumber>
    </recommendedName>
</protein>
<comment type="caution">
    <text evidence="13">The sequence shown here is derived from an EMBL/GenBank/DDBJ whole genome shotgun (WGS) entry which is preliminary data.</text>
</comment>
<dbReference type="PROSITE" id="PS51192">
    <property type="entry name" value="HELICASE_ATP_BIND_1"/>
    <property type="match status" value="1"/>
</dbReference>
<dbReference type="PANTHER" id="PTHR30195:SF15">
    <property type="entry name" value="TYPE I RESTRICTION ENZYME HINDI ENDONUCLEASE SUBUNIT"/>
    <property type="match status" value="1"/>
</dbReference>
<dbReference type="Pfam" id="PF11867">
    <property type="entry name" value="T1RH-like_C"/>
    <property type="match status" value="1"/>
</dbReference>
<keyword evidence="9 10" id="KW-0238">DNA-binding</keyword>
<dbReference type="SUPFAM" id="SSF52540">
    <property type="entry name" value="P-loop containing nucleoside triphosphate hydrolases"/>
    <property type="match status" value="2"/>
</dbReference>
<feature type="domain" description="Helicase ATP-binding" evidence="12">
    <location>
        <begin position="303"/>
        <end position="485"/>
    </location>
</feature>
<keyword evidence="14" id="KW-1185">Reference proteome</keyword>
<feature type="coiled-coil region" evidence="11">
    <location>
        <begin position="911"/>
        <end position="959"/>
    </location>
</feature>
<evidence type="ECO:0000313" key="13">
    <source>
        <dbReference type="EMBL" id="RUO45872.1"/>
    </source>
</evidence>
<organism evidence="13 14">
    <name type="scientific">Pseudidiomarina donghaiensis</name>
    <dbReference type="NCBI Taxonomy" id="519452"/>
    <lineage>
        <taxon>Bacteria</taxon>
        <taxon>Pseudomonadati</taxon>
        <taxon>Pseudomonadota</taxon>
        <taxon>Gammaproteobacteria</taxon>
        <taxon>Alteromonadales</taxon>
        <taxon>Idiomarinaceae</taxon>
        <taxon>Pseudidiomarina</taxon>
    </lineage>
</organism>
<proteinExistence type="inferred from homology"/>
<keyword evidence="3" id="KW-0540">Nuclease</keyword>
<dbReference type="NCBIfam" id="TIGR00348">
    <property type="entry name" value="hsdR"/>
    <property type="match status" value="1"/>
</dbReference>
<keyword evidence="8 10" id="KW-0067">ATP-binding</keyword>
<evidence type="ECO:0000256" key="3">
    <source>
        <dbReference type="ARBA" id="ARBA00022722"/>
    </source>
</evidence>
<dbReference type="GO" id="GO:0009307">
    <property type="term" value="P:DNA restriction-modification system"/>
    <property type="evidence" value="ECO:0007669"/>
    <property type="project" value="UniProtKB-KW"/>
</dbReference>
<gene>
    <name evidence="13" type="ORF">CWE24_12410</name>
</gene>
<dbReference type="CDD" id="cd18800">
    <property type="entry name" value="SF2_C_EcoR124I-like"/>
    <property type="match status" value="1"/>
</dbReference>
<comment type="function">
    <text evidence="10">Subunit R is required for both nuclease and ATPase activities, but not for modification.</text>
</comment>
<dbReference type="GO" id="GO:0009035">
    <property type="term" value="F:type I site-specific deoxyribonuclease activity"/>
    <property type="evidence" value="ECO:0007669"/>
    <property type="project" value="UniProtKB-EC"/>
</dbReference>
<keyword evidence="11" id="KW-0175">Coiled coil</keyword>
<reference evidence="14" key="1">
    <citation type="journal article" date="2018" name="Front. Microbiol.">
        <title>Genome-Based Analysis Reveals the Taxonomy and Diversity of the Family Idiomarinaceae.</title>
        <authorList>
            <person name="Liu Y."/>
            <person name="Lai Q."/>
            <person name="Shao Z."/>
        </authorList>
    </citation>
    <scope>NUCLEOTIDE SEQUENCE [LARGE SCALE GENOMIC DNA]</scope>
    <source>
        <strain evidence="14">908033</strain>
    </source>
</reference>
<dbReference type="Gene3D" id="3.90.1570.50">
    <property type="match status" value="1"/>
</dbReference>
<dbReference type="PANTHER" id="PTHR30195">
    <property type="entry name" value="TYPE I SITE-SPECIFIC DEOXYRIBONUCLEASE PROTEIN SUBUNIT M AND R"/>
    <property type="match status" value="1"/>
</dbReference>
<evidence type="ECO:0000256" key="9">
    <source>
        <dbReference type="ARBA" id="ARBA00023125"/>
    </source>
</evidence>
<sequence length="1066" mass="120205">MNEEQLENLCLDWFREGGWDVLHGPDIAPDSTNPLRSDYAQVVLDSHLKSAFEKINKHIPTAQFDTCFEQFKAILLKPESLDLITNNRAFHRLLLQGVPIEYKNDNGEPVADHAFIIDFENLDNNAFTVVNQFTITGTKQPRRPDVICFINGIPIAVLELKSPSDENADIWDAFNQLQTYKDEISDLFIFNEASVVSDGYTARVGSLTANQERFMPWRTIKNEDDKPLLEWQLETMVRGFFDRELLLDYIRFFVLFETDGEQIIKKIAGYHQFHAVREAVKATVIAAQSTNFAEEKRATYADQVVPGSKKAGVVWHTQGSGKSISMCCYAGKLLQQKEMNNPTLVVVTDRNDLDGQLYSTFSNATELLKQTPVQATDRDQLRQLLAERESGGIIFTTVQKFALLDDEKSHPILNARHNIVVISDEAHRSQYGLKATLSADGQYKFGYAKHMRDALPSAAFIGFTGTPISQEDKDTRAVFGDYVSIYDIQDAVDDGATVPIYYESRLAKLDLNQAEIAQLSDQVDEVFEDEEDISAREKSKGEWSRLEKLVGATPRLSQVAADLVEHFETRNATMDGKAMIVAMSRDICAHLYNEIVALRPEWHSDDPEQGAIKIVMTGSASDKPLLQPHIYNKKTKKRLEKRFKDVNDPLKLVIVRDMWLTGFDAPCCHTMYIDKPMKGHNLMQAIARVNRVFKNKPGGLVVDYIGIANELKQALKTYTDSKGKGQPTLNAEEAYSILLEKIDAIRAMFGKTPKSEGLDISGYETDAHKILVPAANYILGLEDGKKRFLDLVLAATKSYSLCSTLDEAKALRKEIAFYSAIKAAISKFTSVDKKRTQEEKNSALKQILDNAVISEGVADVFALCGLDKPNIGLLSDDFLEDVRQMPERNLAVELLEKLLKDDIKAKTRNNVVQEKKYADRLQETLRKYNNRAIETAQVIEELIQMAKEFQQEMLREAELGLNADEIAFYDALANNESAVRELGDETLKKIAVEITDKLRKSTTVDWQVRDSVRAKLKILVRRTLQRYKYPPDKAADAVELVLKQAESLSNSWSRGVMVVTTEGRAL</sequence>
<evidence type="ECO:0000256" key="2">
    <source>
        <dbReference type="ARBA" id="ARBA00008598"/>
    </source>
</evidence>
<comment type="catalytic activity">
    <reaction evidence="1 10">
        <text>Endonucleolytic cleavage of DNA to give random double-stranded fragments with terminal 5'-phosphates, ATP is simultaneously hydrolyzed.</text>
        <dbReference type="EC" id="3.1.21.3"/>
    </reaction>
</comment>
<evidence type="ECO:0000256" key="10">
    <source>
        <dbReference type="RuleBase" id="RU364115"/>
    </source>
</evidence>
<dbReference type="OrthoDB" id="9758243at2"/>